<protein>
    <submittedName>
        <fullName evidence="2">Uncharacterized protein</fullName>
    </submittedName>
</protein>
<accession>A0ABV5FVJ9</accession>
<organism evidence="2 3">
    <name type="scientific">Citricoccus parietis</name>
    <dbReference type="NCBI Taxonomy" id="592307"/>
    <lineage>
        <taxon>Bacteria</taxon>
        <taxon>Bacillati</taxon>
        <taxon>Actinomycetota</taxon>
        <taxon>Actinomycetes</taxon>
        <taxon>Micrococcales</taxon>
        <taxon>Micrococcaceae</taxon>
        <taxon>Citricoccus</taxon>
    </lineage>
</organism>
<dbReference type="EMBL" id="JBHMFI010000001">
    <property type="protein sequence ID" value="MFB9070689.1"/>
    <property type="molecule type" value="Genomic_DNA"/>
</dbReference>
<evidence type="ECO:0000256" key="1">
    <source>
        <dbReference type="SAM" id="MobiDB-lite"/>
    </source>
</evidence>
<feature type="compositionally biased region" description="Basic residues" evidence="1">
    <location>
        <begin position="1"/>
        <end position="20"/>
    </location>
</feature>
<feature type="compositionally biased region" description="Low complexity" evidence="1">
    <location>
        <begin position="21"/>
        <end position="35"/>
    </location>
</feature>
<comment type="caution">
    <text evidence="2">The sequence shown here is derived from an EMBL/GenBank/DDBJ whole genome shotgun (WGS) entry which is preliminary data.</text>
</comment>
<dbReference type="Proteomes" id="UP001589575">
    <property type="component" value="Unassembled WGS sequence"/>
</dbReference>
<evidence type="ECO:0000313" key="3">
    <source>
        <dbReference type="Proteomes" id="UP001589575"/>
    </source>
</evidence>
<keyword evidence="3" id="KW-1185">Reference proteome</keyword>
<evidence type="ECO:0000313" key="2">
    <source>
        <dbReference type="EMBL" id="MFB9070689.1"/>
    </source>
</evidence>
<name>A0ABV5FVJ9_9MICC</name>
<gene>
    <name evidence="2" type="ORF">ACFFX0_05575</name>
</gene>
<proteinExistence type="predicted"/>
<reference evidence="2 3" key="1">
    <citation type="submission" date="2024-09" db="EMBL/GenBank/DDBJ databases">
        <authorList>
            <person name="Sun Q."/>
            <person name="Mori K."/>
        </authorList>
    </citation>
    <scope>NUCLEOTIDE SEQUENCE [LARGE SCALE GENOMIC DNA]</scope>
    <source>
        <strain evidence="2 3">CCM 7609</strain>
    </source>
</reference>
<sequence>MARRTQRARRRVRSPARLRARLLAPEPLGRTARTPPRGPRRRSAGWTADRRILDWWSPLELSAGALHRRAAAGNSGYGHVQRTGWT</sequence>
<feature type="region of interest" description="Disordered" evidence="1">
    <location>
        <begin position="1"/>
        <end position="45"/>
    </location>
</feature>